<dbReference type="Gene3D" id="3.90.1200.10">
    <property type="match status" value="1"/>
</dbReference>
<dbReference type="Proteomes" id="UP001558652">
    <property type="component" value="Unassembled WGS sequence"/>
</dbReference>
<dbReference type="AlphaFoldDB" id="A0ABD0YX55"/>
<dbReference type="InterPro" id="IPR004119">
    <property type="entry name" value="EcKL"/>
</dbReference>
<evidence type="ECO:0000313" key="3">
    <source>
        <dbReference type="Proteomes" id="UP001558652"/>
    </source>
</evidence>
<dbReference type="PANTHER" id="PTHR11012:SF30">
    <property type="entry name" value="PROTEIN KINASE-LIKE DOMAIN-CONTAINING"/>
    <property type="match status" value="1"/>
</dbReference>
<proteinExistence type="predicted"/>
<keyword evidence="3" id="KW-1185">Reference proteome</keyword>
<protein>
    <recommendedName>
        <fullName evidence="1">CHK kinase-like domain-containing protein</fullName>
    </recommendedName>
</protein>
<comment type="caution">
    <text evidence="2">The sequence shown here is derived from an EMBL/GenBank/DDBJ whole genome shotgun (WGS) entry which is preliminary data.</text>
</comment>
<sequence length="387" mass="43937">MVLDQGVLTEIASEGFGSGFRLVRFESRKEGKSAFQFASCFDKGTLTLDVDVVVKRQPLAPYRRELMMSDRQFHNEVVMYKELLPFIGASHFAPTMYYGVATGGEAPERDIVVLSYLAEYSVHRCGPVYLDLDHLKFVLARLGHFHALSYNAKGRGLRVSSAKLQPVGMSDRNMDEHEFWLRDALMRGIKPLLSLPEYKAVLEKLIEKMGNMSALVNYLESHEEPTALLCHGDFCSNNIVFKYNDRGVIEDVKFVDFQASNYASPAMDLSFFLLLNTSAELRAASWDDLLETYLHSLFENLTKASVAPTREQILEEFSKRALYGYLHCSFFLPVMLTGRSNDDEWDGSEAKELGGEECTESIAHIMRFLLDRGYIDAFLQNFTDKLL</sequence>
<accession>A0ABD0YX55</accession>
<gene>
    <name evidence="2" type="ORF">AAG570_000465</name>
</gene>
<organism evidence="2 3">
    <name type="scientific">Ranatra chinensis</name>
    <dbReference type="NCBI Taxonomy" id="642074"/>
    <lineage>
        <taxon>Eukaryota</taxon>
        <taxon>Metazoa</taxon>
        <taxon>Ecdysozoa</taxon>
        <taxon>Arthropoda</taxon>
        <taxon>Hexapoda</taxon>
        <taxon>Insecta</taxon>
        <taxon>Pterygota</taxon>
        <taxon>Neoptera</taxon>
        <taxon>Paraneoptera</taxon>
        <taxon>Hemiptera</taxon>
        <taxon>Heteroptera</taxon>
        <taxon>Panheteroptera</taxon>
        <taxon>Nepomorpha</taxon>
        <taxon>Nepidae</taxon>
        <taxon>Ranatrinae</taxon>
        <taxon>Ranatra</taxon>
    </lineage>
</organism>
<name>A0ABD0YX55_9HEMI</name>
<dbReference type="InterPro" id="IPR015897">
    <property type="entry name" value="CHK_kinase-like"/>
</dbReference>
<feature type="domain" description="CHK kinase-like" evidence="1">
    <location>
        <begin position="112"/>
        <end position="303"/>
    </location>
</feature>
<dbReference type="Pfam" id="PF02958">
    <property type="entry name" value="EcKL"/>
    <property type="match status" value="1"/>
</dbReference>
<evidence type="ECO:0000259" key="1">
    <source>
        <dbReference type="SMART" id="SM00587"/>
    </source>
</evidence>
<dbReference type="SMART" id="SM00587">
    <property type="entry name" value="CHK"/>
    <property type="match status" value="1"/>
</dbReference>
<dbReference type="InterPro" id="IPR011009">
    <property type="entry name" value="Kinase-like_dom_sf"/>
</dbReference>
<evidence type="ECO:0000313" key="2">
    <source>
        <dbReference type="EMBL" id="KAL1140535.1"/>
    </source>
</evidence>
<dbReference type="PANTHER" id="PTHR11012">
    <property type="entry name" value="PROTEIN KINASE-LIKE DOMAIN-CONTAINING"/>
    <property type="match status" value="1"/>
</dbReference>
<reference evidence="2 3" key="1">
    <citation type="submission" date="2024-07" db="EMBL/GenBank/DDBJ databases">
        <title>Chromosome-level genome assembly of the water stick insect Ranatra chinensis (Heteroptera: Nepidae).</title>
        <authorList>
            <person name="Liu X."/>
        </authorList>
    </citation>
    <scope>NUCLEOTIDE SEQUENCE [LARGE SCALE GENOMIC DNA]</scope>
    <source>
        <strain evidence="2">Cailab_2021Rc</strain>
        <tissue evidence="2">Muscle</tissue>
    </source>
</reference>
<dbReference type="EMBL" id="JBFDAA010000001">
    <property type="protein sequence ID" value="KAL1140535.1"/>
    <property type="molecule type" value="Genomic_DNA"/>
</dbReference>
<dbReference type="SUPFAM" id="SSF56112">
    <property type="entry name" value="Protein kinase-like (PK-like)"/>
    <property type="match status" value="1"/>
</dbReference>